<feature type="chain" id="PRO_5034335341" description="Ricin B lectin domain-containing protein" evidence="1">
    <location>
        <begin position="20"/>
        <end position="187"/>
    </location>
</feature>
<evidence type="ECO:0000313" key="4">
    <source>
        <dbReference type="Proteomes" id="UP000606974"/>
    </source>
</evidence>
<feature type="domain" description="Ricin B lectin" evidence="2">
    <location>
        <begin position="30"/>
        <end position="100"/>
    </location>
</feature>
<dbReference type="OrthoDB" id="4476188at2759"/>
<dbReference type="SUPFAM" id="SSF50370">
    <property type="entry name" value="Ricin B-like lectins"/>
    <property type="match status" value="1"/>
</dbReference>
<dbReference type="Pfam" id="PF14200">
    <property type="entry name" value="RicinB_lectin_2"/>
    <property type="match status" value="1"/>
</dbReference>
<dbReference type="PROSITE" id="PS50231">
    <property type="entry name" value="RICIN_B_LECTIN"/>
    <property type="match status" value="1"/>
</dbReference>
<evidence type="ECO:0000313" key="3">
    <source>
        <dbReference type="EMBL" id="KAF7509067.1"/>
    </source>
</evidence>
<reference evidence="3" key="1">
    <citation type="submission" date="2020-02" db="EMBL/GenBank/DDBJ databases">
        <authorList>
            <person name="Palmer J.M."/>
        </authorList>
    </citation>
    <scope>NUCLEOTIDE SEQUENCE</scope>
    <source>
        <strain evidence="3">EPUS1.4</strain>
        <tissue evidence="3">Thallus</tissue>
    </source>
</reference>
<dbReference type="Proteomes" id="UP000606974">
    <property type="component" value="Unassembled WGS sequence"/>
</dbReference>
<name>A0A8H7E4H7_9EURO</name>
<comment type="caution">
    <text evidence="3">The sequence shown here is derived from an EMBL/GenBank/DDBJ whole genome shotgun (WGS) entry which is preliminary data.</text>
</comment>
<gene>
    <name evidence="3" type="ORF">GJ744_008462</name>
</gene>
<proteinExistence type="predicted"/>
<evidence type="ECO:0000259" key="2">
    <source>
        <dbReference type="Pfam" id="PF14200"/>
    </source>
</evidence>
<keyword evidence="1" id="KW-0732">Signal</keyword>
<feature type="signal peptide" evidence="1">
    <location>
        <begin position="1"/>
        <end position="19"/>
    </location>
</feature>
<accession>A0A8H7E4H7</accession>
<sequence length="187" mass="20634">MHLFKTLLAAAVLIRSTNAAPFELKGETGWHGPGLYQIVNRSGGTAVDLVNGETEVGTPIYGRTLNYTDVQQIWLIARLKEGEYAFVNHASPTAIGATGAAKPVVAKAYKFTDLSIRWNMTLLADGYVIFESLMYPGNVLDLSYGSSKDMTPITSYPRHGQPSQQWRLDHWNPPDSELLDLPINVEL</sequence>
<dbReference type="InterPro" id="IPR000772">
    <property type="entry name" value="Ricin_B_lectin"/>
</dbReference>
<dbReference type="InterPro" id="IPR035992">
    <property type="entry name" value="Ricin_B-like_lectins"/>
</dbReference>
<evidence type="ECO:0000256" key="1">
    <source>
        <dbReference type="SAM" id="SignalP"/>
    </source>
</evidence>
<dbReference type="EMBL" id="JAACFV010000046">
    <property type="protein sequence ID" value="KAF7509067.1"/>
    <property type="molecule type" value="Genomic_DNA"/>
</dbReference>
<keyword evidence="4" id="KW-1185">Reference proteome</keyword>
<protein>
    <recommendedName>
        <fullName evidence="2">Ricin B lectin domain-containing protein</fullName>
    </recommendedName>
</protein>
<dbReference type="AlphaFoldDB" id="A0A8H7E4H7"/>
<dbReference type="Gene3D" id="2.80.10.50">
    <property type="match status" value="1"/>
</dbReference>
<organism evidence="3 4">
    <name type="scientific">Endocarpon pusillum</name>
    <dbReference type="NCBI Taxonomy" id="364733"/>
    <lineage>
        <taxon>Eukaryota</taxon>
        <taxon>Fungi</taxon>
        <taxon>Dikarya</taxon>
        <taxon>Ascomycota</taxon>
        <taxon>Pezizomycotina</taxon>
        <taxon>Eurotiomycetes</taxon>
        <taxon>Chaetothyriomycetidae</taxon>
        <taxon>Verrucariales</taxon>
        <taxon>Verrucariaceae</taxon>
        <taxon>Endocarpon</taxon>
    </lineage>
</organism>